<sequence>MSRLLRDWLNNEVCLTRKVSHEFGKELSNGFLLGELLYRFNQQGDFAEFRDSERLACKVDNFVRLERTLTRLGVKGFDSRTALSIMNGCDDKACVDLLYKIKMTLQSIKVVVGRHPEALMPGNFLALSDLPQRTTKPEYDAAKSTIFEQSVRMRMQSQNQVDMHKHLTPFYEEKQRQDMHIELMKQEDRDDREMYYYELRQRRMLNKQGELEYLNAWHEKGIGIWTENQRRRKYVNDVQDRHERKIATSAAERKQRLLLNSQEDASTGIVEMDGRVEYFAHEQAMIRSGTKDSNNRSRSRLSSVAGSTTPDALMQQEQKVAQEGQRGLDDDDDGGGGDDQLADYMALLDQEPRRTEAPSTTDTVGRLIKAQSSKIPGVSAQAVSDFISQLRTRKGTQEAFRERRESRRVRFLNHLHEDVVQNLEQTKIRVLQECIQTTCQAEDDLREQLQQQDKLEQVFRENRDFRDQQYKQEEDVEAQRSLNKALLQDEHQALKVKREQEWFRRHLERIENSVHEARGQQARFMCEEITRGIVDLVLKRVDHTVVTQNGAPLQEVLMEHTVEFVEGSHADVELSDYLEFRRSWAVTDPEDAVPVPRAVGNLLNCLRVHVSPTPQPRAPAASLRRFAVQIAITGMPLAGKSTLAWRLAARHGLRIIRPEQALSANTKHRDLRKPASDQDIVDAVVQAIRGVVEESKRIDAKIAERATPTEAGSNETQSELAAAFKQWARPALLKKLFDLWDLDESGELDPQELLIATMTAHCEGKSRLEVEEEAMCAFNQMDFDLNGSISWDEFTTYFETVFGQDSCDQVARNLLLKTTATLQPIRGWVLDGFPETRSQAKLLELALGGKDVDEVEFQPVPALSLPCDPPLPLPASSFRDLEAGALDAVLDLQISPEVSFARAAELGLQRTSRFRVAPEVHSVALHKEQISSWYSHFGVFHPIQGQVDQDEVFAAASDPVEDVLARKAHHQAELDRLEQERCHLAACQRVCDEWEAAMSDRDVVCAVPPLSVASLKAAELCDPSVDEGKVVTAELCKEILKVHPDEACEKSATFRSSDAGKMIGVASSWMSSLSQNDVEFSAAQLKEWFAQAFPAPDDVDGAETGQDEAELEAESLASFLQRYLSRVQIQGEEDENEEREAKNEAPEEENSAIDEPPQAGEEATARRQACQRQKETVLEKAIEIIQADVDDKLSARKKEIEEATKKAAKSKNKAANGSPRDEETVNAEGKQIVIRDIRQLEQKVAKRVLRLVDSHDKTFVEQSKLVFKQRRELRDEWLAHFAEEQVDLDRMLCDCAADLPKQAKLTDFQLGFDSLEDSIRFDPMTKVELHQRVEDLTKELWEVIQIRRDDVLDKISQLKSAPWLEDFLACDADTFLHLMQLETTRYQAVRGALVLLACAQKNLPSTDGDASATVEFPSDARDLYAELWPVAHLFGESRDPELSFDPANVDSAPGKKRGKKDKAPATEDDGDESSVPKCDPRIEIGVKAALSFQNKAQLNDSSIFEGITNLAEAVAALDAAFAASVSRLGAKAASAFQGFREAADRFRLSHVNNCDERFDGEITAMEALVLYCSKRIEQARSLEKRLVLKGTSFLLDGTFEMPQRTPDQDGNESHEET</sequence>
<evidence type="ECO:0000256" key="2">
    <source>
        <dbReference type="SAM" id="MobiDB-lite"/>
    </source>
</evidence>
<keyword evidence="5" id="KW-1185">Reference proteome</keyword>
<proteinExistence type="predicted"/>
<keyword evidence="4" id="KW-0966">Cell projection</keyword>
<feature type="region of interest" description="Disordered" evidence="2">
    <location>
        <begin position="1204"/>
        <end position="1227"/>
    </location>
</feature>
<dbReference type="PROSITE" id="PS50222">
    <property type="entry name" value="EF_HAND_2"/>
    <property type="match status" value="2"/>
</dbReference>
<dbReference type="Gene3D" id="1.10.238.10">
    <property type="entry name" value="EF-hand"/>
    <property type="match status" value="1"/>
</dbReference>
<accession>A0ABP0SQC9</accession>
<dbReference type="Gene3D" id="3.40.50.300">
    <property type="entry name" value="P-loop containing nucleotide triphosphate hydrolases"/>
    <property type="match status" value="1"/>
</dbReference>
<dbReference type="InterPro" id="IPR052634">
    <property type="entry name" value="Sperm_flagellar-bone_growth"/>
</dbReference>
<feature type="domain" description="EF-hand" evidence="3">
    <location>
        <begin position="728"/>
        <end position="763"/>
    </location>
</feature>
<feature type="region of interest" description="Disordered" evidence="2">
    <location>
        <begin position="287"/>
        <end position="340"/>
    </location>
</feature>
<dbReference type="InterPro" id="IPR010441">
    <property type="entry name" value="CH_2"/>
</dbReference>
<evidence type="ECO:0000259" key="3">
    <source>
        <dbReference type="PROSITE" id="PS50222"/>
    </source>
</evidence>
<dbReference type="CDD" id="cd00051">
    <property type="entry name" value="EFh"/>
    <property type="match status" value="1"/>
</dbReference>
<organism evidence="4 5">
    <name type="scientific">Durusdinium trenchii</name>
    <dbReference type="NCBI Taxonomy" id="1381693"/>
    <lineage>
        <taxon>Eukaryota</taxon>
        <taxon>Sar</taxon>
        <taxon>Alveolata</taxon>
        <taxon>Dinophyceae</taxon>
        <taxon>Suessiales</taxon>
        <taxon>Symbiodiniaceae</taxon>
        <taxon>Durusdinium</taxon>
    </lineage>
</organism>
<dbReference type="InterPro" id="IPR054517">
    <property type="entry name" value="SPEF2_D5"/>
</dbReference>
<evidence type="ECO:0000313" key="5">
    <source>
        <dbReference type="Proteomes" id="UP001642464"/>
    </source>
</evidence>
<dbReference type="SUPFAM" id="SSF52540">
    <property type="entry name" value="P-loop containing nucleoside triphosphate hydrolases"/>
    <property type="match status" value="1"/>
</dbReference>
<feature type="compositionally biased region" description="Polar residues" evidence="2">
    <location>
        <begin position="304"/>
        <end position="319"/>
    </location>
</feature>
<keyword evidence="4" id="KW-0969">Cilium</keyword>
<feature type="domain" description="EF-hand" evidence="3">
    <location>
        <begin position="769"/>
        <end position="804"/>
    </location>
</feature>
<dbReference type="InterPro" id="IPR018247">
    <property type="entry name" value="EF_Hand_1_Ca_BS"/>
</dbReference>
<dbReference type="EMBL" id="CAXAMM010044421">
    <property type="protein sequence ID" value="CAK9114622.1"/>
    <property type="molecule type" value="Genomic_DNA"/>
</dbReference>
<dbReference type="InterPro" id="IPR027417">
    <property type="entry name" value="P-loop_NTPase"/>
</dbReference>
<dbReference type="SUPFAM" id="SSF47473">
    <property type="entry name" value="EF-hand"/>
    <property type="match status" value="1"/>
</dbReference>
<dbReference type="Pfam" id="PF22946">
    <property type="entry name" value="SPEF2_D5"/>
    <property type="match status" value="1"/>
</dbReference>
<dbReference type="Pfam" id="PF06294">
    <property type="entry name" value="CH_2"/>
    <property type="match status" value="1"/>
</dbReference>
<dbReference type="PANTHER" id="PTHR14919">
    <property type="entry name" value="KPL2-RELATED"/>
    <property type="match status" value="1"/>
</dbReference>
<dbReference type="InterPro" id="IPR036872">
    <property type="entry name" value="CH_dom_sf"/>
</dbReference>
<feature type="region of interest" description="Disordered" evidence="2">
    <location>
        <begin position="1129"/>
        <end position="1170"/>
    </location>
</feature>
<name>A0ABP0SQC9_9DINO</name>
<keyword evidence="1" id="KW-0106">Calcium</keyword>
<dbReference type="Proteomes" id="UP001642464">
    <property type="component" value="Unassembled WGS sequence"/>
</dbReference>
<evidence type="ECO:0000256" key="1">
    <source>
        <dbReference type="ARBA" id="ARBA00022837"/>
    </source>
</evidence>
<dbReference type="InterPro" id="IPR002048">
    <property type="entry name" value="EF_hand_dom"/>
</dbReference>
<evidence type="ECO:0000313" key="4">
    <source>
        <dbReference type="EMBL" id="CAK9114622.1"/>
    </source>
</evidence>
<comment type="caution">
    <text evidence="4">The sequence shown here is derived from an EMBL/GenBank/DDBJ whole genome shotgun (WGS) entry which is preliminary data.</text>
</comment>
<reference evidence="4 5" key="1">
    <citation type="submission" date="2024-02" db="EMBL/GenBank/DDBJ databases">
        <authorList>
            <person name="Chen Y."/>
            <person name="Shah S."/>
            <person name="Dougan E. K."/>
            <person name="Thang M."/>
            <person name="Chan C."/>
        </authorList>
    </citation>
    <scope>NUCLEOTIDE SEQUENCE [LARGE SCALE GENOMIC DNA]</scope>
</reference>
<dbReference type="PROSITE" id="PS00018">
    <property type="entry name" value="EF_HAND_1"/>
    <property type="match status" value="1"/>
</dbReference>
<gene>
    <name evidence="4" type="ORF">SCF082_LOCUS53082</name>
</gene>
<dbReference type="PANTHER" id="PTHR14919:SF0">
    <property type="entry name" value="SPERM FLAGELLAR PROTEIN 2"/>
    <property type="match status" value="1"/>
</dbReference>
<protein>
    <submittedName>
        <fullName evidence="4">Sperm flagellar protein 2 (Protein KPL2)</fullName>
    </submittedName>
</protein>
<feature type="region of interest" description="Disordered" evidence="2">
    <location>
        <begin position="1444"/>
        <end position="1478"/>
    </location>
</feature>
<dbReference type="Gene3D" id="1.10.418.10">
    <property type="entry name" value="Calponin-like domain"/>
    <property type="match status" value="1"/>
</dbReference>
<dbReference type="InterPro" id="IPR011992">
    <property type="entry name" value="EF-hand-dom_pair"/>
</dbReference>
<keyword evidence="4" id="KW-0282">Flagellum</keyword>